<dbReference type="Proteomes" id="UP000024635">
    <property type="component" value="Unassembled WGS sequence"/>
</dbReference>
<organism evidence="2 3">
    <name type="scientific">Ancylostoma ceylanicum</name>
    <dbReference type="NCBI Taxonomy" id="53326"/>
    <lineage>
        <taxon>Eukaryota</taxon>
        <taxon>Metazoa</taxon>
        <taxon>Ecdysozoa</taxon>
        <taxon>Nematoda</taxon>
        <taxon>Chromadorea</taxon>
        <taxon>Rhabditida</taxon>
        <taxon>Rhabditina</taxon>
        <taxon>Rhabditomorpha</taxon>
        <taxon>Strongyloidea</taxon>
        <taxon>Ancylostomatidae</taxon>
        <taxon>Ancylostomatinae</taxon>
        <taxon>Ancylostoma</taxon>
    </lineage>
</organism>
<reference evidence="3" key="1">
    <citation type="journal article" date="2015" name="Nat. Genet.">
        <title>The genome and transcriptome of the zoonotic hookworm Ancylostoma ceylanicum identify infection-specific gene families.</title>
        <authorList>
            <person name="Schwarz E.M."/>
            <person name="Hu Y."/>
            <person name="Antoshechkin I."/>
            <person name="Miller M.M."/>
            <person name="Sternberg P.W."/>
            <person name="Aroian R.V."/>
        </authorList>
    </citation>
    <scope>NUCLEOTIDE SEQUENCE</scope>
    <source>
        <strain evidence="3">HY135</strain>
    </source>
</reference>
<feature type="chain" id="PRO_5001487611" description="SXP/RAL-2 family protein Ani s 5-like cation-binding domain-containing protein" evidence="1">
    <location>
        <begin position="17"/>
        <end position="131"/>
    </location>
</feature>
<gene>
    <name evidence="2" type="primary">Acey_s0106.g3761</name>
    <name evidence="2" type="ORF">Y032_0106g3761</name>
</gene>
<dbReference type="AlphaFoldDB" id="A0A016TG00"/>
<evidence type="ECO:0008006" key="4">
    <source>
        <dbReference type="Google" id="ProtNLM"/>
    </source>
</evidence>
<feature type="signal peptide" evidence="1">
    <location>
        <begin position="1"/>
        <end position="16"/>
    </location>
</feature>
<evidence type="ECO:0000256" key="1">
    <source>
        <dbReference type="SAM" id="SignalP"/>
    </source>
</evidence>
<name>A0A016TG00_9BILA</name>
<comment type="caution">
    <text evidence="2">The sequence shown here is derived from an EMBL/GenBank/DDBJ whole genome shotgun (WGS) entry which is preliminary data.</text>
</comment>
<dbReference type="EMBL" id="JARK01001442">
    <property type="protein sequence ID" value="EYC01565.1"/>
    <property type="molecule type" value="Genomic_DNA"/>
</dbReference>
<evidence type="ECO:0000313" key="3">
    <source>
        <dbReference type="Proteomes" id="UP000024635"/>
    </source>
</evidence>
<evidence type="ECO:0000313" key="2">
    <source>
        <dbReference type="EMBL" id="EYC01565.1"/>
    </source>
</evidence>
<keyword evidence="3" id="KW-1185">Reference proteome</keyword>
<proteinExistence type="predicted"/>
<keyword evidence="1" id="KW-0732">Signal</keyword>
<protein>
    <recommendedName>
        <fullName evidence="4">SXP/RAL-2 family protein Ani s 5-like cation-binding domain-containing protein</fullName>
    </recommendedName>
</protein>
<sequence length="131" mass="14933">MMRIVIFATVAVAVFARWDGEDIPGVSAASMEKLRQIMNPRPTSREEFKQKMHQWKSGLSESERALVLAVRLVSWKPFGDAKTPSVIMALEIQPDMMKTVIVLLMILAVVVCQQRWWGKDFGYMIAANRYS</sequence>
<accession>A0A016TG00</accession>